<feature type="region of interest" description="Disordered" evidence="5">
    <location>
        <begin position="580"/>
        <end position="616"/>
    </location>
</feature>
<dbReference type="Pfam" id="PF07533">
    <property type="entry name" value="BRK"/>
    <property type="match status" value="1"/>
</dbReference>
<dbReference type="InterPro" id="IPR037259">
    <property type="entry name" value="BRK_sf"/>
</dbReference>
<feature type="compositionally biased region" description="Pro residues" evidence="5">
    <location>
        <begin position="470"/>
        <end position="482"/>
    </location>
</feature>
<feature type="compositionally biased region" description="Low complexity" evidence="5">
    <location>
        <begin position="664"/>
        <end position="682"/>
    </location>
</feature>
<name>A0A6H5H2T5_9HEMI</name>
<proteinExistence type="predicted"/>
<dbReference type="EMBL" id="CADCXU010022398">
    <property type="protein sequence ID" value="CAB0009856.1"/>
    <property type="molecule type" value="Genomic_DNA"/>
</dbReference>
<feature type="region of interest" description="Disordered" evidence="5">
    <location>
        <begin position="294"/>
        <end position="345"/>
    </location>
</feature>
<keyword evidence="3" id="KW-0804">Transcription</keyword>
<feature type="compositionally biased region" description="Basic residues" evidence="5">
    <location>
        <begin position="1"/>
        <end position="37"/>
    </location>
</feature>
<feature type="region of interest" description="Disordered" evidence="5">
    <location>
        <begin position="662"/>
        <end position="718"/>
    </location>
</feature>
<reference evidence="7 8" key="1">
    <citation type="submission" date="2020-02" db="EMBL/GenBank/DDBJ databases">
        <authorList>
            <person name="Ferguson B K."/>
        </authorList>
    </citation>
    <scope>NUCLEOTIDE SEQUENCE [LARGE SCALE GENOMIC DNA]</scope>
</reference>
<feature type="compositionally biased region" description="Low complexity" evidence="5">
    <location>
        <begin position="197"/>
        <end position="249"/>
    </location>
</feature>
<dbReference type="SUPFAM" id="SSF160481">
    <property type="entry name" value="BRK domain-like"/>
    <property type="match status" value="1"/>
</dbReference>
<feature type="compositionally biased region" description="Polar residues" evidence="5">
    <location>
        <begin position="109"/>
        <end position="119"/>
    </location>
</feature>
<feature type="compositionally biased region" description="Low complexity" evidence="5">
    <location>
        <begin position="325"/>
        <end position="340"/>
    </location>
</feature>
<organism evidence="7 8">
    <name type="scientific">Nesidiocoris tenuis</name>
    <dbReference type="NCBI Taxonomy" id="355587"/>
    <lineage>
        <taxon>Eukaryota</taxon>
        <taxon>Metazoa</taxon>
        <taxon>Ecdysozoa</taxon>
        <taxon>Arthropoda</taxon>
        <taxon>Hexapoda</taxon>
        <taxon>Insecta</taxon>
        <taxon>Pterygota</taxon>
        <taxon>Neoptera</taxon>
        <taxon>Paraneoptera</taxon>
        <taxon>Hemiptera</taxon>
        <taxon>Heteroptera</taxon>
        <taxon>Panheteroptera</taxon>
        <taxon>Cimicomorpha</taxon>
        <taxon>Miridae</taxon>
        <taxon>Dicyphina</taxon>
        <taxon>Nesidiocoris</taxon>
    </lineage>
</organism>
<feature type="compositionally biased region" description="Basic and acidic residues" evidence="5">
    <location>
        <begin position="802"/>
        <end position="814"/>
    </location>
</feature>
<feature type="region of interest" description="Disordered" evidence="5">
    <location>
        <begin position="1"/>
        <end position="282"/>
    </location>
</feature>
<dbReference type="Gene3D" id="3.40.5.120">
    <property type="match status" value="1"/>
</dbReference>
<dbReference type="InterPro" id="IPR006576">
    <property type="entry name" value="BRK_domain"/>
</dbReference>
<feature type="compositionally biased region" description="Polar residues" evidence="5">
    <location>
        <begin position="605"/>
        <end position="616"/>
    </location>
</feature>
<feature type="compositionally biased region" description="Polar residues" evidence="5">
    <location>
        <begin position="971"/>
        <end position="980"/>
    </location>
</feature>
<gene>
    <name evidence="7" type="ORF">NTEN_LOCUS14932</name>
</gene>
<feature type="compositionally biased region" description="Basic residues" evidence="5">
    <location>
        <begin position="1075"/>
        <end position="1084"/>
    </location>
</feature>
<evidence type="ECO:0000256" key="5">
    <source>
        <dbReference type="SAM" id="MobiDB-lite"/>
    </source>
</evidence>
<keyword evidence="4" id="KW-0539">Nucleus</keyword>
<feature type="region of interest" description="Disordered" evidence="5">
    <location>
        <begin position="800"/>
        <end position="894"/>
    </location>
</feature>
<sequence>MTRTKTASKSRRALKRKRQKRRRMGKRSRTNLNRNHRLTLLQSSQKTQRRQLRVNLMLSYAKMKDQQAPKRTTRKSRASNASRRCSLSWKRSTPHNSGASNLQPPPAHQGSSTATTSRLLSMPPYDLKYHPTTVQPEKVAPPIQSSSPSLMAPIDLSAGPHKSSSSDKSNSYLEEVQDFSMPSKKVQPLHVQPPSPSASLHASPSTSLSSMLHHQQPQPQAAHQHPPPQQAHQQSQPQQAHQQPSSSQSRGKLDDMLNKLMQKKNVPMPADEPVVGKEKKKRKLDEIVLGLSAAKEQSVTEKKPMVSPSVTVTLSNKGPPPRSSMPPSSSTPSPSASKQPDTSSYLAEQHSLLLKQQQQLQQQILQQQQALKMAQPTSAAAAQVQRKTYEAMIADISKVADFSAKISSYSHEAKLTGSKAPQLKRLATWLLENPMFDVDPKWAELVKERGNLPHDLHKRLPPGDRKKGPGRPPLLSSPPPGGSTPVSQASNMQFPSLSGINPSSLLSGLSLGGFDPKNNPLLLPFGGMPNMGALTGMSGLGNMNLTNSIFANLAGLGLPGLTGMDPAAVSSAMAAMSESTTSVTNAGASTSKQPSSVKPRKPESGSKTPVSGAPTSLPGSLPFFFPNPSLLYSPLGLGSLNPFSLQPGAAYDSLSLLNGTMGVSSAASTSSSSRGHKSSTSTLAGRATPVTTFSNAYGNRSQARTSNSSRTNTPLPQQQFMLPTDTHILESLSRVAAANAAAASGSKVRDKGLKPKDVDSLRNLMAGVPQFSGKTREQEMKEALESFSKTSAELFARIPQPHSHDLGGKKDDKMMSGAGSSKRVRESTPVATEPEQLLKKLRAESEAERGADELANLPQHTTISLVPPPPSPLSKATTPSPAPTPTPPPVAPHAVAALIPPDVTISPTPTPLSLALSSLTQPASLSVSAAQSAFESPSLPPLQSPLSRPISTTPPRSNPTPPVAAVPLTLTAPSSISSERVLSPAPKAISPEPDISHSAPSQNAEEDVSAASGSRAASPRLSQEQHASRSTPIPRVTPSPPPAEKGSAPAVKETPSAAEQAPARSAEEEEVTPGGKKKRTRAKKSPVSTNVSDVVERKNLRSSAGRAAAAAAARQRAASLEQQQLQQQQHDSSA</sequence>
<dbReference type="AlphaFoldDB" id="A0A6H5H2T5"/>
<dbReference type="OrthoDB" id="6630661at2759"/>
<comment type="subcellular location">
    <subcellularLocation>
        <location evidence="1">Nucleus</location>
    </subcellularLocation>
</comment>
<accession>A0A6H5H2T5</accession>
<protein>
    <recommendedName>
        <fullName evidence="6">BRK domain-containing protein</fullName>
    </recommendedName>
</protein>
<feature type="compositionally biased region" description="Polar residues" evidence="5">
    <location>
        <begin position="585"/>
        <end position="596"/>
    </location>
</feature>
<dbReference type="GO" id="GO:0005634">
    <property type="term" value="C:nucleus"/>
    <property type="evidence" value="ECO:0007669"/>
    <property type="project" value="UniProtKB-SubCell"/>
</dbReference>
<evidence type="ECO:0000256" key="3">
    <source>
        <dbReference type="ARBA" id="ARBA00023163"/>
    </source>
</evidence>
<feature type="compositionally biased region" description="Low complexity" evidence="5">
    <location>
        <begin position="1009"/>
        <end position="1018"/>
    </location>
</feature>
<evidence type="ECO:0000313" key="7">
    <source>
        <dbReference type="EMBL" id="CAB0009856.1"/>
    </source>
</evidence>
<evidence type="ECO:0000256" key="1">
    <source>
        <dbReference type="ARBA" id="ARBA00004123"/>
    </source>
</evidence>
<keyword evidence="2" id="KW-0805">Transcription regulation</keyword>
<evidence type="ECO:0000256" key="2">
    <source>
        <dbReference type="ARBA" id="ARBA00023015"/>
    </source>
</evidence>
<feature type="compositionally biased region" description="Polar residues" evidence="5">
    <location>
        <begin position="78"/>
        <end position="102"/>
    </location>
</feature>
<feature type="compositionally biased region" description="Low complexity" evidence="5">
    <location>
        <begin position="1101"/>
        <end position="1134"/>
    </location>
</feature>
<feature type="compositionally biased region" description="Polar residues" evidence="5">
    <location>
        <begin position="689"/>
        <end position="718"/>
    </location>
</feature>
<dbReference type="Proteomes" id="UP000479000">
    <property type="component" value="Unassembled WGS sequence"/>
</dbReference>
<feature type="compositionally biased region" description="Low complexity" evidence="5">
    <location>
        <begin position="162"/>
        <end position="171"/>
    </location>
</feature>
<keyword evidence="8" id="KW-1185">Reference proteome</keyword>
<feature type="region of interest" description="Disordered" evidence="5">
    <location>
        <begin position="920"/>
        <end position="1134"/>
    </location>
</feature>
<evidence type="ECO:0000313" key="8">
    <source>
        <dbReference type="Proteomes" id="UP000479000"/>
    </source>
</evidence>
<feature type="domain" description="BRK" evidence="6">
    <location>
        <begin position="414"/>
        <end position="441"/>
    </location>
</feature>
<feature type="compositionally biased region" description="Pro residues" evidence="5">
    <location>
        <begin position="880"/>
        <end position="891"/>
    </location>
</feature>
<feature type="compositionally biased region" description="Basic and acidic residues" evidence="5">
    <location>
        <begin position="836"/>
        <end position="852"/>
    </location>
</feature>
<evidence type="ECO:0000259" key="6">
    <source>
        <dbReference type="Pfam" id="PF07533"/>
    </source>
</evidence>
<feature type="region of interest" description="Disordered" evidence="5">
    <location>
        <begin position="453"/>
        <end position="494"/>
    </location>
</feature>
<feature type="compositionally biased region" description="Low complexity" evidence="5">
    <location>
        <begin position="944"/>
        <end position="955"/>
    </location>
</feature>
<evidence type="ECO:0000256" key="4">
    <source>
        <dbReference type="ARBA" id="ARBA00023242"/>
    </source>
</evidence>